<keyword evidence="3" id="KW-0418">Kinase</keyword>
<protein>
    <submittedName>
        <fullName evidence="3">Kinase-like domain-containing protein</fullName>
    </submittedName>
</protein>
<feature type="compositionally biased region" description="Basic and acidic residues" evidence="1">
    <location>
        <begin position="423"/>
        <end position="432"/>
    </location>
</feature>
<dbReference type="GO" id="GO:0005524">
    <property type="term" value="F:ATP binding"/>
    <property type="evidence" value="ECO:0007669"/>
    <property type="project" value="InterPro"/>
</dbReference>
<dbReference type="Pfam" id="PF00069">
    <property type="entry name" value="Pkinase"/>
    <property type="match status" value="1"/>
</dbReference>
<reference evidence="3" key="1">
    <citation type="submission" date="2023-03" db="EMBL/GenBank/DDBJ databases">
        <title>Massive genome expansion in bonnet fungi (Mycena s.s.) driven by repeated elements and novel gene families across ecological guilds.</title>
        <authorList>
            <consortium name="Lawrence Berkeley National Laboratory"/>
            <person name="Harder C.B."/>
            <person name="Miyauchi S."/>
            <person name="Viragh M."/>
            <person name="Kuo A."/>
            <person name="Thoen E."/>
            <person name="Andreopoulos B."/>
            <person name="Lu D."/>
            <person name="Skrede I."/>
            <person name="Drula E."/>
            <person name="Henrissat B."/>
            <person name="Morin E."/>
            <person name="Kohler A."/>
            <person name="Barry K."/>
            <person name="LaButti K."/>
            <person name="Morin E."/>
            <person name="Salamov A."/>
            <person name="Lipzen A."/>
            <person name="Mereny Z."/>
            <person name="Hegedus B."/>
            <person name="Baldrian P."/>
            <person name="Stursova M."/>
            <person name="Weitz H."/>
            <person name="Taylor A."/>
            <person name="Grigoriev I.V."/>
            <person name="Nagy L.G."/>
            <person name="Martin F."/>
            <person name="Kauserud H."/>
        </authorList>
    </citation>
    <scope>NUCLEOTIDE SEQUENCE</scope>
    <source>
        <strain evidence="3">CBHHK173m</strain>
    </source>
</reference>
<dbReference type="Gene3D" id="1.10.510.10">
    <property type="entry name" value="Transferase(Phosphotransferase) domain 1"/>
    <property type="match status" value="1"/>
</dbReference>
<sequence>MAHDSQDRVCAIKALHNSRSRTEIDIISFLNSPKLRACADNHTIPILDKIVTDDWTFIVMPYWPRSVQTCIPWEVEDYFSRLIQALEGLCFMHRHGIVHRDISVGNMLLNVHSSVPGVYSSFAARNIALAFIDFGCAVRFPVGSDPGAWRGTGHWGTVDHAAPEVPRRDSDPAAQQTPYRLPPVDVRRRLLVHLGPTNRRPAQVYAIGSVFARALAWEHVFCTTFGNPEGRATAARQVLAARVPGFRALLQRMQETDPARRPTAGAALGEARALRDALPRAVRFAPAGGYPEMWGDGEGQCRPELARYGLGMHRPCGGLWSGIQCNCESIQLRFAHLESRPGWAKQLETQTSCSKTRSAKPRTYPKNWIESIQFLFVELRLRMHLTRSGHKMKAAASMLAMQCVDLIDTICTRRETSVPVESEYGRSQEKQVSEVQNTYQGSGGLTDEDRACSKSIAPEGIKLVWGDLQ</sequence>
<evidence type="ECO:0000259" key="2">
    <source>
        <dbReference type="PROSITE" id="PS50011"/>
    </source>
</evidence>
<dbReference type="InterPro" id="IPR000719">
    <property type="entry name" value="Prot_kinase_dom"/>
</dbReference>
<evidence type="ECO:0000313" key="3">
    <source>
        <dbReference type="EMBL" id="KAJ7093369.1"/>
    </source>
</evidence>
<dbReference type="PROSITE" id="PS50011">
    <property type="entry name" value="PROTEIN_KINASE_DOM"/>
    <property type="match status" value="1"/>
</dbReference>
<dbReference type="GO" id="GO:0005634">
    <property type="term" value="C:nucleus"/>
    <property type="evidence" value="ECO:0007669"/>
    <property type="project" value="TreeGrafter"/>
</dbReference>
<feature type="domain" description="Protein kinase" evidence="2">
    <location>
        <begin position="1"/>
        <end position="274"/>
    </location>
</feature>
<dbReference type="EMBL" id="JARJCN010000016">
    <property type="protein sequence ID" value="KAJ7093369.1"/>
    <property type="molecule type" value="Genomic_DNA"/>
</dbReference>
<feature type="region of interest" description="Disordered" evidence="1">
    <location>
        <begin position="421"/>
        <end position="446"/>
    </location>
</feature>
<proteinExistence type="predicted"/>
<dbReference type="PANTHER" id="PTHR44167">
    <property type="entry name" value="OVARIAN-SPECIFIC SERINE/THREONINE-PROTEIN KINASE LOK-RELATED"/>
    <property type="match status" value="1"/>
</dbReference>
<dbReference type="SUPFAM" id="SSF56112">
    <property type="entry name" value="Protein kinase-like (PK-like)"/>
    <property type="match status" value="1"/>
</dbReference>
<accession>A0AAD6UC45</accession>
<dbReference type="Proteomes" id="UP001222325">
    <property type="component" value="Unassembled WGS sequence"/>
</dbReference>
<dbReference type="PROSITE" id="PS00109">
    <property type="entry name" value="PROTEIN_KINASE_TYR"/>
    <property type="match status" value="1"/>
</dbReference>
<keyword evidence="4" id="KW-1185">Reference proteome</keyword>
<dbReference type="GO" id="GO:0004674">
    <property type="term" value="F:protein serine/threonine kinase activity"/>
    <property type="evidence" value="ECO:0007669"/>
    <property type="project" value="TreeGrafter"/>
</dbReference>
<organism evidence="3 4">
    <name type="scientific">Mycena belliarum</name>
    <dbReference type="NCBI Taxonomy" id="1033014"/>
    <lineage>
        <taxon>Eukaryota</taxon>
        <taxon>Fungi</taxon>
        <taxon>Dikarya</taxon>
        <taxon>Basidiomycota</taxon>
        <taxon>Agaricomycotina</taxon>
        <taxon>Agaricomycetes</taxon>
        <taxon>Agaricomycetidae</taxon>
        <taxon>Agaricales</taxon>
        <taxon>Marasmiineae</taxon>
        <taxon>Mycenaceae</taxon>
        <taxon>Mycena</taxon>
    </lineage>
</organism>
<dbReference type="InterPro" id="IPR008266">
    <property type="entry name" value="Tyr_kinase_AS"/>
</dbReference>
<dbReference type="SMART" id="SM00220">
    <property type="entry name" value="S_TKc"/>
    <property type="match status" value="1"/>
</dbReference>
<dbReference type="GO" id="GO:0044773">
    <property type="term" value="P:mitotic DNA damage checkpoint signaling"/>
    <property type="evidence" value="ECO:0007669"/>
    <property type="project" value="TreeGrafter"/>
</dbReference>
<gene>
    <name evidence="3" type="ORF">B0H15DRAFT_799176</name>
</gene>
<dbReference type="InterPro" id="IPR011009">
    <property type="entry name" value="Kinase-like_dom_sf"/>
</dbReference>
<evidence type="ECO:0000313" key="4">
    <source>
        <dbReference type="Proteomes" id="UP001222325"/>
    </source>
</evidence>
<evidence type="ECO:0000256" key="1">
    <source>
        <dbReference type="SAM" id="MobiDB-lite"/>
    </source>
</evidence>
<comment type="caution">
    <text evidence="3">The sequence shown here is derived from an EMBL/GenBank/DDBJ whole genome shotgun (WGS) entry which is preliminary data.</text>
</comment>
<dbReference type="AlphaFoldDB" id="A0AAD6UC45"/>
<dbReference type="PANTHER" id="PTHR44167:SF24">
    <property type="entry name" value="SERINE_THREONINE-PROTEIN KINASE CHK2"/>
    <property type="match status" value="1"/>
</dbReference>
<name>A0AAD6UC45_9AGAR</name>
<keyword evidence="3" id="KW-0808">Transferase</keyword>